<proteinExistence type="predicted"/>
<dbReference type="RefSeq" id="XP_033669219.1">
    <property type="nucleotide sequence ID" value="XM_033812423.1"/>
</dbReference>
<evidence type="ECO:0000313" key="3">
    <source>
        <dbReference type="Proteomes" id="UP000799537"/>
    </source>
</evidence>
<accession>A0A6A6CQB9</accession>
<evidence type="ECO:0000256" key="1">
    <source>
        <dbReference type="SAM" id="MobiDB-lite"/>
    </source>
</evidence>
<dbReference type="GeneID" id="54565695"/>
<dbReference type="AlphaFoldDB" id="A0A6A6CQB9"/>
<dbReference type="Proteomes" id="UP000799537">
    <property type="component" value="Unassembled WGS sequence"/>
</dbReference>
<dbReference type="EMBL" id="ML993591">
    <property type="protein sequence ID" value="KAF2168330.1"/>
    <property type="molecule type" value="Genomic_DNA"/>
</dbReference>
<reference evidence="2" key="1">
    <citation type="journal article" date="2020" name="Stud. Mycol.">
        <title>101 Dothideomycetes genomes: a test case for predicting lifestyles and emergence of pathogens.</title>
        <authorList>
            <person name="Haridas S."/>
            <person name="Albert R."/>
            <person name="Binder M."/>
            <person name="Bloem J."/>
            <person name="Labutti K."/>
            <person name="Salamov A."/>
            <person name="Andreopoulos B."/>
            <person name="Baker S."/>
            <person name="Barry K."/>
            <person name="Bills G."/>
            <person name="Bluhm B."/>
            <person name="Cannon C."/>
            <person name="Castanera R."/>
            <person name="Culley D."/>
            <person name="Daum C."/>
            <person name="Ezra D."/>
            <person name="Gonzalez J."/>
            <person name="Henrissat B."/>
            <person name="Kuo A."/>
            <person name="Liang C."/>
            <person name="Lipzen A."/>
            <person name="Lutzoni F."/>
            <person name="Magnuson J."/>
            <person name="Mondo S."/>
            <person name="Nolan M."/>
            <person name="Ohm R."/>
            <person name="Pangilinan J."/>
            <person name="Park H.-J."/>
            <person name="Ramirez L."/>
            <person name="Alfaro M."/>
            <person name="Sun H."/>
            <person name="Tritt A."/>
            <person name="Yoshinaga Y."/>
            <person name="Zwiers L.-H."/>
            <person name="Turgeon B."/>
            <person name="Goodwin S."/>
            <person name="Spatafora J."/>
            <person name="Crous P."/>
            <person name="Grigoriev I."/>
        </authorList>
    </citation>
    <scope>NUCLEOTIDE SEQUENCE</scope>
    <source>
        <strain evidence="2">ATCC 36951</strain>
    </source>
</reference>
<protein>
    <submittedName>
        <fullName evidence="2">Uncharacterized protein</fullName>
    </submittedName>
</protein>
<name>A0A6A6CQB9_ZASCE</name>
<organism evidence="2 3">
    <name type="scientific">Zasmidium cellare ATCC 36951</name>
    <dbReference type="NCBI Taxonomy" id="1080233"/>
    <lineage>
        <taxon>Eukaryota</taxon>
        <taxon>Fungi</taxon>
        <taxon>Dikarya</taxon>
        <taxon>Ascomycota</taxon>
        <taxon>Pezizomycotina</taxon>
        <taxon>Dothideomycetes</taxon>
        <taxon>Dothideomycetidae</taxon>
        <taxon>Mycosphaerellales</taxon>
        <taxon>Mycosphaerellaceae</taxon>
        <taxon>Zasmidium</taxon>
    </lineage>
</organism>
<feature type="region of interest" description="Disordered" evidence="1">
    <location>
        <begin position="1"/>
        <end position="76"/>
    </location>
</feature>
<gene>
    <name evidence="2" type="ORF">M409DRAFT_53607</name>
</gene>
<keyword evidence="3" id="KW-1185">Reference proteome</keyword>
<sequence length="170" mass="18886">MLKSGLAAPSSRGERRRKVHAWERAPGGDLCEARDDETQTQNRGALFTRRSVANDSAVTVEPPQKEGRNLLSRPNLPCETFRSMPPDVQKHARLDSGRACAPIPCGLFVVKSKPVRLILTLRNQLEQQPNIPTRSSRSSHASCRLLTGRSTTRRCVRQMHAGDHANSSRN</sequence>
<evidence type="ECO:0000313" key="2">
    <source>
        <dbReference type="EMBL" id="KAF2168330.1"/>
    </source>
</evidence>